<dbReference type="SUPFAM" id="SSF117281">
    <property type="entry name" value="Kelch motif"/>
    <property type="match status" value="1"/>
</dbReference>
<name>A0ABR3CY26_NEUIN</name>
<keyword evidence="4" id="KW-1185">Reference proteome</keyword>
<dbReference type="InterPro" id="IPR015915">
    <property type="entry name" value="Kelch-typ_b-propeller"/>
</dbReference>
<dbReference type="Gene3D" id="2.120.10.80">
    <property type="entry name" value="Kelch-type beta propeller"/>
    <property type="match status" value="1"/>
</dbReference>
<feature type="transmembrane region" description="Helical" evidence="1">
    <location>
        <begin position="477"/>
        <end position="496"/>
    </location>
</feature>
<dbReference type="EMBL" id="JAVLET010000021">
    <property type="protein sequence ID" value="KAL0464968.1"/>
    <property type="molecule type" value="Genomic_DNA"/>
</dbReference>
<dbReference type="PANTHER" id="PTHR37544">
    <property type="entry name" value="SPRAY-RELATED"/>
    <property type="match status" value="1"/>
</dbReference>
<dbReference type="PANTHER" id="PTHR37544:SF1">
    <property type="entry name" value="PHOSPHORIBOSYLAMINOIMIDAZOLE-SUCCINOCARBOXAMIDE SYNTHASE"/>
    <property type="match status" value="1"/>
</dbReference>
<feature type="chain" id="PRO_5047522410" evidence="2">
    <location>
        <begin position="21"/>
        <end position="923"/>
    </location>
</feature>
<keyword evidence="1" id="KW-0812">Transmembrane</keyword>
<gene>
    <name evidence="3" type="ORF">QR685DRAFT_548984</name>
</gene>
<comment type="caution">
    <text evidence="3">The sequence shown here is derived from an EMBL/GenBank/DDBJ whole genome shotgun (WGS) entry which is preliminary data.</text>
</comment>
<protein>
    <submittedName>
        <fullName evidence="3">Uncharacterized protein</fullName>
    </submittedName>
</protein>
<evidence type="ECO:0000313" key="3">
    <source>
        <dbReference type="EMBL" id="KAL0464968.1"/>
    </source>
</evidence>
<evidence type="ECO:0000313" key="4">
    <source>
        <dbReference type="Proteomes" id="UP001451303"/>
    </source>
</evidence>
<keyword evidence="2" id="KW-0732">Signal</keyword>
<dbReference type="InterPro" id="IPR021840">
    <property type="entry name" value="DUF3433"/>
</dbReference>
<accession>A0ABR3CY26</accession>
<feature type="transmembrane region" description="Helical" evidence="1">
    <location>
        <begin position="825"/>
        <end position="846"/>
    </location>
</feature>
<feature type="signal peptide" evidence="2">
    <location>
        <begin position="1"/>
        <end position="20"/>
    </location>
</feature>
<dbReference type="Pfam" id="PF11915">
    <property type="entry name" value="DUF3433"/>
    <property type="match status" value="1"/>
</dbReference>
<keyword evidence="1" id="KW-0472">Membrane</keyword>
<feature type="transmembrane region" description="Helical" evidence="1">
    <location>
        <begin position="561"/>
        <end position="579"/>
    </location>
</feature>
<organism evidence="3 4">
    <name type="scientific">Neurospora intermedia</name>
    <dbReference type="NCBI Taxonomy" id="5142"/>
    <lineage>
        <taxon>Eukaryota</taxon>
        <taxon>Fungi</taxon>
        <taxon>Dikarya</taxon>
        <taxon>Ascomycota</taxon>
        <taxon>Pezizomycotina</taxon>
        <taxon>Sordariomycetes</taxon>
        <taxon>Sordariomycetidae</taxon>
        <taxon>Sordariales</taxon>
        <taxon>Sordariaceae</taxon>
        <taxon>Neurospora</taxon>
    </lineage>
</organism>
<feature type="transmembrane region" description="Helical" evidence="1">
    <location>
        <begin position="682"/>
        <end position="700"/>
    </location>
</feature>
<feature type="transmembrane region" description="Helical" evidence="1">
    <location>
        <begin position="427"/>
        <end position="449"/>
    </location>
</feature>
<sequence>MKITTLSWLLLNQLLTLCLARAQNCNPDGFVKSKFEQTVPDDVPQVAMGALWSDNTDRLFLFGGQYSNSSASAPSAVETVWSYTESTGSWEKISVQNPPAFRLSRGASLSVPETRKAYWMGGWADNSTTFGIHDRIYQRQLIEFDMKTHNFSYYDVPGGFGVQRTGGGLVYLPYGKKGVLIAMGGSMCTSEDCHPVPGYHPLTQVSVYDPASERIYSQESTTGNGDPTTKGWVWPEARADFCMVTVPSYDETVHAIYAWGGMVGPDGNGSDNVWVLLIPQFVWVEVYNGPYGRFGATCQVTHERFLMFSGGERQFGSNMGVLDLTTVSNGWWDGWVEAWQDLTDGQRYPAVEPWFKYNPRFAAYHLGSSLRRVAGNPARQFGDESPADIQRPFSGWSHSELKLIFSPSNHTRPNPFRTKNYLAVAKIAPALLVVFPFSIYMALYLYSLLQFKRRGYMQVVSGTTSMTWRPFVTRNPYLLFLALSSLSLLVAVELLYQHSINPAFEPGHRIMHTNGSEPSPPGYYPTITSRPRLGLYTYWDSESTNFKDMRGTSSRLKPEGYVVWNYLPTIVVVLYGLLWQQCDAEVERIEPYYHLFNNNMKQTVDRTLNVDYHTFWAPLRLWQAVKYRQWTCLLSSTAYIIAFARHGGIYGDLVDFANDADGVGYGVRVAVMDGSFARALEVMFGVNMLCAVALIAIVWQRETSTEGSGLYGDPTGMKWLKELTDEGELMRATSFPDDAQPTCQSLPQRALQDFVGDPDGLDEWARNHLCWREFKNGGLRLKFKCAHEPAPTSSKPFKPLLNSIQDFLNQKWPIHVQGKPFMLNLIPFTCLVLAILAVFGLTLWILCIHLMAIKSQDDTIPLPPELYLVIVANQNSSLSTNALTAISVLCAHFFPESLYAMAIDWNRFYGNMGSLPWDAASER</sequence>
<keyword evidence="1" id="KW-1133">Transmembrane helix</keyword>
<dbReference type="Proteomes" id="UP001451303">
    <property type="component" value="Unassembled WGS sequence"/>
</dbReference>
<reference evidence="3 4" key="1">
    <citation type="submission" date="2023-09" db="EMBL/GenBank/DDBJ databases">
        <title>Multi-omics analysis of a traditional fermented food reveals byproduct-associated fungal strains for waste-to-food upcycling.</title>
        <authorList>
            <consortium name="Lawrence Berkeley National Laboratory"/>
            <person name="Rekdal V.M."/>
            <person name="Villalobos-Escobedo J.M."/>
            <person name="Rodriguez-Valeron N."/>
            <person name="Garcia M.O."/>
            <person name="Vasquez D.P."/>
            <person name="Damayanti I."/>
            <person name="Sorensen P.M."/>
            <person name="Baidoo E.E."/>
            <person name="De Carvalho A.C."/>
            <person name="Riley R."/>
            <person name="Lipzen A."/>
            <person name="He G."/>
            <person name="Yan M."/>
            <person name="Haridas S."/>
            <person name="Daum C."/>
            <person name="Yoshinaga Y."/>
            <person name="Ng V."/>
            <person name="Grigoriev I.V."/>
            <person name="Munk R."/>
            <person name="Nuraida L."/>
            <person name="Wijaya C.H."/>
            <person name="Morales P.-C."/>
            <person name="Keasling J.D."/>
        </authorList>
    </citation>
    <scope>NUCLEOTIDE SEQUENCE [LARGE SCALE GENOMIC DNA]</scope>
    <source>
        <strain evidence="3 4">FGSC 2613</strain>
    </source>
</reference>
<proteinExistence type="predicted"/>
<evidence type="ECO:0000256" key="1">
    <source>
        <dbReference type="SAM" id="Phobius"/>
    </source>
</evidence>
<evidence type="ECO:0000256" key="2">
    <source>
        <dbReference type="SAM" id="SignalP"/>
    </source>
</evidence>